<evidence type="ECO:0000256" key="2">
    <source>
        <dbReference type="ARBA" id="ARBA00022692"/>
    </source>
</evidence>
<name>A0A564YBD1_HYMDI</name>
<reference evidence="9 10" key="1">
    <citation type="submission" date="2019-07" db="EMBL/GenBank/DDBJ databases">
        <authorList>
            <person name="Jastrzebski P J."/>
            <person name="Paukszto L."/>
            <person name="Jastrzebski P J."/>
        </authorList>
    </citation>
    <scope>NUCLEOTIDE SEQUENCE [LARGE SCALE GENOMIC DNA]</scope>
    <source>
        <strain evidence="9 10">WMS-il1</strain>
    </source>
</reference>
<keyword evidence="2 7" id="KW-0812">Transmembrane</keyword>
<evidence type="ECO:0000256" key="5">
    <source>
        <dbReference type="ARBA" id="ARBA00023136"/>
    </source>
</evidence>
<evidence type="ECO:0000256" key="4">
    <source>
        <dbReference type="ARBA" id="ARBA00023054"/>
    </source>
</evidence>
<dbReference type="EMBL" id="CABIJS010000122">
    <property type="protein sequence ID" value="VUZ43834.1"/>
    <property type="molecule type" value="Genomic_DNA"/>
</dbReference>
<dbReference type="Gene3D" id="2.60.120.260">
    <property type="entry name" value="Galactose-binding domain-like"/>
    <property type="match status" value="1"/>
</dbReference>
<dbReference type="Pfam" id="PF07738">
    <property type="entry name" value="Sad1_UNC"/>
    <property type="match status" value="1"/>
</dbReference>
<keyword evidence="4 6" id="KW-0175">Coiled coil</keyword>
<dbReference type="AlphaFoldDB" id="A0A564YBD1"/>
<organism evidence="9 10">
    <name type="scientific">Hymenolepis diminuta</name>
    <name type="common">Rat tapeworm</name>
    <dbReference type="NCBI Taxonomy" id="6216"/>
    <lineage>
        <taxon>Eukaryota</taxon>
        <taxon>Metazoa</taxon>
        <taxon>Spiralia</taxon>
        <taxon>Lophotrochozoa</taxon>
        <taxon>Platyhelminthes</taxon>
        <taxon>Cestoda</taxon>
        <taxon>Eucestoda</taxon>
        <taxon>Cyclophyllidea</taxon>
        <taxon>Hymenolepididae</taxon>
        <taxon>Hymenolepis</taxon>
    </lineage>
</organism>
<gene>
    <name evidence="9" type="ORF">WMSIL1_LOCUS4212</name>
</gene>
<keyword evidence="3 7" id="KW-1133">Transmembrane helix</keyword>
<evidence type="ECO:0000313" key="9">
    <source>
        <dbReference type="EMBL" id="VUZ43834.1"/>
    </source>
</evidence>
<dbReference type="FunFam" id="2.60.120.260:FF:000009">
    <property type="entry name" value="SUN domain-containing protein 1 isoform X1"/>
    <property type="match status" value="1"/>
</dbReference>
<feature type="domain" description="SUN" evidence="8">
    <location>
        <begin position="879"/>
        <end position="1043"/>
    </location>
</feature>
<evidence type="ECO:0000256" key="6">
    <source>
        <dbReference type="SAM" id="Coils"/>
    </source>
</evidence>
<dbReference type="PANTHER" id="PTHR12911">
    <property type="entry name" value="SAD1/UNC-84-LIKE PROTEIN-RELATED"/>
    <property type="match status" value="1"/>
</dbReference>
<evidence type="ECO:0000313" key="10">
    <source>
        <dbReference type="Proteomes" id="UP000321570"/>
    </source>
</evidence>
<evidence type="ECO:0000256" key="1">
    <source>
        <dbReference type="ARBA" id="ARBA00004370"/>
    </source>
</evidence>
<evidence type="ECO:0000256" key="7">
    <source>
        <dbReference type="SAM" id="Phobius"/>
    </source>
</evidence>
<dbReference type="Proteomes" id="UP000321570">
    <property type="component" value="Unassembled WGS sequence"/>
</dbReference>
<feature type="non-terminal residue" evidence="9">
    <location>
        <position position="1"/>
    </location>
</feature>
<feature type="transmembrane region" description="Helical" evidence="7">
    <location>
        <begin position="304"/>
        <end position="325"/>
    </location>
</feature>
<feature type="coiled-coil region" evidence="6">
    <location>
        <begin position="523"/>
        <end position="589"/>
    </location>
</feature>
<dbReference type="PROSITE" id="PS51469">
    <property type="entry name" value="SUN"/>
    <property type="match status" value="1"/>
</dbReference>
<evidence type="ECO:0000259" key="8">
    <source>
        <dbReference type="PROSITE" id="PS51469"/>
    </source>
</evidence>
<evidence type="ECO:0000256" key="3">
    <source>
        <dbReference type="ARBA" id="ARBA00022989"/>
    </source>
</evidence>
<comment type="subcellular location">
    <subcellularLocation>
        <location evidence="1">Membrane</location>
    </subcellularLocation>
</comment>
<dbReference type="GO" id="GO:0034993">
    <property type="term" value="C:meiotic nuclear membrane microtubule tethering complex"/>
    <property type="evidence" value="ECO:0007669"/>
    <property type="project" value="TreeGrafter"/>
</dbReference>
<keyword evidence="10" id="KW-1185">Reference proteome</keyword>
<dbReference type="GO" id="GO:0043495">
    <property type="term" value="F:protein-membrane adaptor activity"/>
    <property type="evidence" value="ECO:0007669"/>
    <property type="project" value="TreeGrafter"/>
</dbReference>
<sequence length="1048" mass="116170">NKTVVIKEHHKTLSGHTLKPVFVYSREEYFNAPPSQKSHQVSTLSVPQESPNIVSMPKQLPSYVMAGEHSVPNAQLVRRRIDYQEVAEYRMLKPTAGSTTTKTSTTTTNKISAKTLGNPVFCKPLSVRIDESPVKIVDERASLSSSTSSAARRKSRLIPPTDRVLRSGKTAGIFRESIDYETATPLPSATRQNAIRRRAKEIEEDIEEESTIHLSATEPLMKQSSNSRLSEGNLGMNNSTSRPWHLSSMLGLSPEPSYRSPSFHVRESQDYSRRVPSGSIFSSFSFPSEASHFTSLCGRIGSCILNLIAIPLVLLHYLYLAVCTFSKAIYTGTSRLFHNASRSKNLFSYQSGSSYGVNNTTFTSSLRDHRSSGDIVSPPFFRKCPSSCCLLLVLLLLLLLLSSALGGFIYRPISLNTTGSLSEQAYLFGLLPSDAECHRLTRSHPGRSTTIPADFVADSELRDLRWRCLSLVYLQPSVNAIHQHLSDLWTCVAGWFQSFFTSPSHIPSATEETHFPEPTPQNIDDLLKRLKKIDSGMADLKRQIVELKEAHSTGLSTHEDGYGVLTSDVSQLRSVVTSLKEQISALANKVSDKADYESRQLLIDELSKQAAFVSTASLDVRLQELRSHLEAIAKSASSTASTPVDESTLRKEIAKIERFEKAISELSTIVNTQKAILEEKLTNMKEELDSFKKNHSESLMDIDSKVSEEINSVMKESQSNLNGLESRLSTEMGKISSRIDSLERLNGDLEQALTKLASELTFIQETGVSSKSGISESQIEEIFNEMKSSFYKKLTVDLKQKIVEELSHSLESGAALELKLLSLIRTTVDERLKNTFIDKTQATQMETIPINVLAYIDGLLQTFTADGTGKADFALESAGGTVVSTRCTRTYTSFKSAISLFGITLAYWSRSPNEILQPSNHPGECWCFYGQEGQAIVRLAASVYITGVSLEHIPKALAHTGRIDSAPRDFVIKALDSESDAPHQGDILGEFTYDESGEPIQYFSVKDRANGKPTRFVELSVKSNHGHPEYTCIYRLRVHGRMAEEDGK</sequence>
<proteinExistence type="predicted"/>
<feature type="transmembrane region" description="Helical" evidence="7">
    <location>
        <begin position="389"/>
        <end position="410"/>
    </location>
</feature>
<dbReference type="InterPro" id="IPR045119">
    <property type="entry name" value="SUN1-5"/>
</dbReference>
<keyword evidence="5 7" id="KW-0472">Membrane</keyword>
<dbReference type="PANTHER" id="PTHR12911:SF8">
    <property type="entry name" value="KLAROID PROTEIN-RELATED"/>
    <property type="match status" value="1"/>
</dbReference>
<dbReference type="InterPro" id="IPR012919">
    <property type="entry name" value="SUN_dom"/>
</dbReference>
<accession>A0A564YBD1</accession>
<protein>
    <recommendedName>
        <fullName evidence="8">SUN domain-containing protein</fullName>
    </recommendedName>
</protein>